<proteinExistence type="inferred from homology"/>
<evidence type="ECO:0000259" key="2">
    <source>
        <dbReference type="Pfam" id="PF07261"/>
    </source>
</evidence>
<name>A0ABY5S2T3_9BACL</name>
<accession>A0ABY5S2T3</accession>
<comment type="similarity">
    <text evidence="1">Belongs to the DnaB/DnaD family.</text>
</comment>
<dbReference type="RefSeq" id="WP_258384274.1">
    <property type="nucleotide sequence ID" value="NZ_CP091430.1"/>
</dbReference>
<sequence>MNYLREMNAFFDWLETNPLEASTQTLWFHLMATANKSGWPEWFTVANPLLQAKVGVTENTLTKHRNYLVQKGRIEYISQGKKKAGKYRLIPLTSKNEVNREEKYEAKYEANHEVKGSALFKLNETKPDSGEPSEIVDLNFMKAIRALENLFPGRISSTVAQELSGFMDEGIEVSVITHAVDLTRQKRKDIRYLWGILQNCLDRGIRTLTAFKEAESQKFNRTGSSNQKDRAAYFEQKAREAELEEV</sequence>
<evidence type="ECO:0000256" key="1">
    <source>
        <dbReference type="ARBA" id="ARBA00093462"/>
    </source>
</evidence>
<evidence type="ECO:0000313" key="3">
    <source>
        <dbReference type="EMBL" id="UVI28187.1"/>
    </source>
</evidence>
<feature type="domain" description="DnaB/C C-terminal" evidence="2">
    <location>
        <begin position="145"/>
        <end position="213"/>
    </location>
</feature>
<protein>
    <submittedName>
        <fullName evidence="3">DnaD domain protein</fullName>
    </submittedName>
</protein>
<keyword evidence="4" id="KW-1185">Reference proteome</keyword>
<dbReference type="Pfam" id="PF07261">
    <property type="entry name" value="DnaB_2"/>
    <property type="match status" value="1"/>
</dbReference>
<dbReference type="InterPro" id="IPR006343">
    <property type="entry name" value="DnaB/C_C"/>
</dbReference>
<dbReference type="InterPro" id="IPR034829">
    <property type="entry name" value="DnaD-like_sf"/>
</dbReference>
<organism evidence="3 4">
    <name type="scientific">Paenibacillus spongiae</name>
    <dbReference type="NCBI Taxonomy" id="2909671"/>
    <lineage>
        <taxon>Bacteria</taxon>
        <taxon>Bacillati</taxon>
        <taxon>Bacillota</taxon>
        <taxon>Bacilli</taxon>
        <taxon>Bacillales</taxon>
        <taxon>Paenibacillaceae</taxon>
        <taxon>Paenibacillus</taxon>
    </lineage>
</organism>
<dbReference type="EMBL" id="CP091430">
    <property type="protein sequence ID" value="UVI28187.1"/>
    <property type="molecule type" value="Genomic_DNA"/>
</dbReference>
<gene>
    <name evidence="3" type="ORF">L1F29_22385</name>
</gene>
<dbReference type="Gene3D" id="1.10.10.630">
    <property type="entry name" value="DnaD domain-like"/>
    <property type="match status" value="1"/>
</dbReference>
<evidence type="ECO:0000313" key="4">
    <source>
        <dbReference type="Proteomes" id="UP001057877"/>
    </source>
</evidence>
<reference evidence="3" key="1">
    <citation type="submission" date="2022-01" db="EMBL/GenBank/DDBJ databases">
        <title>Paenibacillus spongiae sp. nov., isolated from marine sponge.</title>
        <authorList>
            <person name="Li Z."/>
            <person name="Zhang M."/>
        </authorList>
    </citation>
    <scope>NUCLEOTIDE SEQUENCE</scope>
    <source>
        <strain evidence="3">PHS-Z3</strain>
    </source>
</reference>
<dbReference type="Proteomes" id="UP001057877">
    <property type="component" value="Chromosome"/>
</dbReference>